<dbReference type="STRING" id="234267.Acid_6420"/>
<sequence precursor="true">MKLTVSLFVTLALAAASGAETAQQRGKRVVDEALKAVGGSAYLAMEDRVETGRAYSFYREKLEGLSIAKIYTRYVTPSPGLPGVRERQNFGKDEYAGVLFNEQGGWEVTFRGARPLETKRLENWRDGTMRNIFYILRQRLNEPGMDFYSRGSDLYENLPVEIVDITDSNGLTVTVYFSQLTKLPVRQELKRRNTDYKDFDKEETLFAKYRNVGGGVMWPMSIRRQRNGEKLFEMYSDSVQINKNLKDDLFTLPGSIKLLPKDK</sequence>
<dbReference type="eggNOG" id="ENOG5030VSX">
    <property type="taxonomic scope" value="Bacteria"/>
</dbReference>
<dbReference type="EMBL" id="CP000473">
    <property type="protein sequence ID" value="ABJ87345.1"/>
    <property type="molecule type" value="Genomic_DNA"/>
</dbReference>
<protein>
    <recommendedName>
        <fullName evidence="3">Outer membrane lipoprotein-sorting protein</fullName>
    </recommendedName>
</protein>
<dbReference type="KEGG" id="sus:Acid_6420"/>
<dbReference type="AlphaFoldDB" id="Q01SM5"/>
<name>Q01SM5_SOLUE</name>
<keyword evidence="1" id="KW-0732">Signal</keyword>
<gene>
    <name evidence="2" type="ordered locus">Acid_6420</name>
</gene>
<organism evidence="2">
    <name type="scientific">Solibacter usitatus (strain Ellin6076)</name>
    <dbReference type="NCBI Taxonomy" id="234267"/>
    <lineage>
        <taxon>Bacteria</taxon>
        <taxon>Pseudomonadati</taxon>
        <taxon>Acidobacteriota</taxon>
        <taxon>Terriglobia</taxon>
        <taxon>Bryobacterales</taxon>
        <taxon>Solibacteraceae</taxon>
        <taxon>Candidatus Solibacter</taxon>
    </lineage>
</organism>
<feature type="signal peptide" evidence="1">
    <location>
        <begin position="1"/>
        <end position="22"/>
    </location>
</feature>
<proteinExistence type="predicted"/>
<dbReference type="InParanoid" id="Q01SM5"/>
<evidence type="ECO:0008006" key="3">
    <source>
        <dbReference type="Google" id="ProtNLM"/>
    </source>
</evidence>
<dbReference type="OrthoDB" id="117392at2"/>
<reference evidence="2" key="1">
    <citation type="submission" date="2006-10" db="EMBL/GenBank/DDBJ databases">
        <title>Complete sequence of Solibacter usitatus Ellin6076.</title>
        <authorList>
            <consortium name="US DOE Joint Genome Institute"/>
            <person name="Copeland A."/>
            <person name="Lucas S."/>
            <person name="Lapidus A."/>
            <person name="Barry K."/>
            <person name="Detter J.C."/>
            <person name="Glavina del Rio T."/>
            <person name="Hammon N."/>
            <person name="Israni S."/>
            <person name="Dalin E."/>
            <person name="Tice H."/>
            <person name="Pitluck S."/>
            <person name="Thompson L.S."/>
            <person name="Brettin T."/>
            <person name="Bruce D."/>
            <person name="Han C."/>
            <person name="Tapia R."/>
            <person name="Gilna P."/>
            <person name="Schmutz J."/>
            <person name="Larimer F."/>
            <person name="Land M."/>
            <person name="Hauser L."/>
            <person name="Kyrpides N."/>
            <person name="Mikhailova N."/>
            <person name="Janssen P.H."/>
            <person name="Kuske C.R."/>
            <person name="Richardson P."/>
        </authorList>
    </citation>
    <scope>NUCLEOTIDE SEQUENCE</scope>
    <source>
        <strain evidence="2">Ellin6076</strain>
    </source>
</reference>
<dbReference type="HOGENOM" id="CLU_081548_0_0_0"/>
<feature type="chain" id="PRO_5004162577" description="Outer membrane lipoprotein-sorting protein" evidence="1">
    <location>
        <begin position="23"/>
        <end position="263"/>
    </location>
</feature>
<evidence type="ECO:0000313" key="2">
    <source>
        <dbReference type="EMBL" id="ABJ87345.1"/>
    </source>
</evidence>
<accession>Q01SM5</accession>
<evidence type="ECO:0000256" key="1">
    <source>
        <dbReference type="SAM" id="SignalP"/>
    </source>
</evidence>